<dbReference type="PANTHER" id="PTHR33507">
    <property type="entry name" value="INNER MEMBRANE PROTEIN YBBJ"/>
    <property type="match status" value="1"/>
</dbReference>
<keyword evidence="8" id="KW-1185">Reference proteome</keyword>
<comment type="caution">
    <text evidence="7">The sequence shown here is derived from an EMBL/GenBank/DDBJ whole genome shotgun (WGS) entry which is preliminary data.</text>
</comment>
<dbReference type="Pfam" id="PF01957">
    <property type="entry name" value="NfeD"/>
    <property type="match status" value="1"/>
</dbReference>
<sequence>MIGLIDSASPHWLWLGLGLVLAIGEMVIPGVFLIWLAGAALVTGLVSWILPIGVPLQVVLFAVLAIASLFIGRNWLRRNPVEAADPLMNDRGARAVGEVVVVTEALGPGSGRVRMGDSEWMARGPDAEPGTKMRVTAHDGATLVVEHLH</sequence>
<feature type="domain" description="NfeD-like C-terminal" evidence="6">
    <location>
        <begin position="94"/>
        <end position="146"/>
    </location>
</feature>
<evidence type="ECO:0000256" key="4">
    <source>
        <dbReference type="ARBA" id="ARBA00023136"/>
    </source>
</evidence>
<evidence type="ECO:0000256" key="1">
    <source>
        <dbReference type="ARBA" id="ARBA00004141"/>
    </source>
</evidence>
<reference evidence="7 8" key="1">
    <citation type="submission" date="2024-09" db="EMBL/GenBank/DDBJ databases">
        <authorList>
            <person name="Sun Q."/>
            <person name="Mori K."/>
        </authorList>
    </citation>
    <scope>NUCLEOTIDE SEQUENCE [LARGE SCALE GENOMIC DNA]</scope>
    <source>
        <strain evidence="7 8">NCAIM B.02537</strain>
    </source>
</reference>
<evidence type="ECO:0000313" key="8">
    <source>
        <dbReference type="Proteomes" id="UP001589943"/>
    </source>
</evidence>
<evidence type="ECO:0000256" key="3">
    <source>
        <dbReference type="ARBA" id="ARBA00022989"/>
    </source>
</evidence>
<evidence type="ECO:0000256" key="2">
    <source>
        <dbReference type="ARBA" id="ARBA00022692"/>
    </source>
</evidence>
<dbReference type="EMBL" id="JBHLTL010000001">
    <property type="protein sequence ID" value="MFC0588623.1"/>
    <property type="molecule type" value="Genomic_DNA"/>
</dbReference>
<name>A0ABV6PHP9_9SPHN</name>
<comment type="subcellular location">
    <subcellularLocation>
        <location evidence="1">Membrane</location>
        <topology evidence="1">Multi-pass membrane protein</topology>
    </subcellularLocation>
</comment>
<dbReference type="PANTHER" id="PTHR33507:SF3">
    <property type="entry name" value="INNER MEMBRANE PROTEIN YBBJ"/>
    <property type="match status" value="1"/>
</dbReference>
<keyword evidence="3 5" id="KW-1133">Transmembrane helix</keyword>
<proteinExistence type="predicted"/>
<keyword evidence="2 5" id="KW-0812">Transmembrane</keyword>
<feature type="transmembrane region" description="Helical" evidence="5">
    <location>
        <begin position="12"/>
        <end position="36"/>
    </location>
</feature>
<gene>
    <name evidence="7" type="ORF">ACFFF7_04295</name>
</gene>
<dbReference type="Gene3D" id="2.40.50.140">
    <property type="entry name" value="Nucleic acid-binding proteins"/>
    <property type="match status" value="1"/>
</dbReference>
<accession>A0ABV6PHP9</accession>
<dbReference type="RefSeq" id="WP_379480119.1">
    <property type="nucleotide sequence ID" value="NZ_JBHLTL010000001.1"/>
</dbReference>
<organism evidence="7 8">
    <name type="scientific">Novosphingobium aquiterrae</name>
    <dbReference type="NCBI Taxonomy" id="624388"/>
    <lineage>
        <taxon>Bacteria</taxon>
        <taxon>Pseudomonadati</taxon>
        <taxon>Pseudomonadota</taxon>
        <taxon>Alphaproteobacteria</taxon>
        <taxon>Sphingomonadales</taxon>
        <taxon>Sphingomonadaceae</taxon>
        <taxon>Novosphingobium</taxon>
    </lineage>
</organism>
<evidence type="ECO:0000256" key="5">
    <source>
        <dbReference type="SAM" id="Phobius"/>
    </source>
</evidence>
<dbReference type="InterPro" id="IPR052165">
    <property type="entry name" value="Membrane_assoc_protease"/>
</dbReference>
<keyword evidence="4 5" id="KW-0472">Membrane</keyword>
<dbReference type="Proteomes" id="UP001589943">
    <property type="component" value="Unassembled WGS sequence"/>
</dbReference>
<protein>
    <submittedName>
        <fullName evidence="7">NfeD family protein</fullName>
    </submittedName>
</protein>
<evidence type="ECO:0000313" key="7">
    <source>
        <dbReference type="EMBL" id="MFC0588623.1"/>
    </source>
</evidence>
<evidence type="ECO:0000259" key="6">
    <source>
        <dbReference type="Pfam" id="PF01957"/>
    </source>
</evidence>
<dbReference type="InterPro" id="IPR012340">
    <property type="entry name" value="NA-bd_OB-fold"/>
</dbReference>
<dbReference type="InterPro" id="IPR002810">
    <property type="entry name" value="NfeD-like_C"/>
</dbReference>
<feature type="transmembrane region" description="Helical" evidence="5">
    <location>
        <begin position="48"/>
        <end position="71"/>
    </location>
</feature>